<dbReference type="InterPro" id="IPR013087">
    <property type="entry name" value="Znf_C2H2_type"/>
</dbReference>
<evidence type="ECO:0000259" key="9">
    <source>
        <dbReference type="PROSITE" id="PS50157"/>
    </source>
</evidence>
<evidence type="ECO:0000313" key="10">
    <source>
        <dbReference type="EMBL" id="RKL14382.1"/>
    </source>
</evidence>
<dbReference type="PANTHER" id="PTHR40626">
    <property type="entry name" value="MIP31509P"/>
    <property type="match status" value="1"/>
</dbReference>
<comment type="subcellular location">
    <subcellularLocation>
        <location evidence="1">Nucleus</location>
    </subcellularLocation>
</comment>
<evidence type="ECO:0000313" key="11">
    <source>
        <dbReference type="Proteomes" id="UP000285860"/>
    </source>
</evidence>
<keyword evidence="3" id="KW-0677">Repeat</keyword>
<dbReference type="InterPro" id="IPR036236">
    <property type="entry name" value="Znf_C2H2_sf"/>
</dbReference>
<proteinExistence type="predicted"/>
<dbReference type="PANTHER" id="PTHR40626:SF30">
    <property type="entry name" value="FINGER DOMAIN PROTEIN, PUTATIVE (AFU_ORTHOLOGUE AFUA_4G13600)-RELATED"/>
    <property type="match status" value="1"/>
</dbReference>
<sequence>MDSYDDFQSTPTGKVSKAKKGKPVHVYTRAEHLRRHQSSHQEPQFECPVCQRRFHRKDLLERHYKRHEEGIDEPVASGYME</sequence>
<protein>
    <recommendedName>
        <fullName evidence="9">C2H2-type domain-containing protein</fullName>
    </recommendedName>
</protein>
<organism evidence="10 11">
    <name type="scientific">Fusarium oxysporum</name>
    <name type="common">Fusarium vascular wilt</name>
    <dbReference type="NCBI Taxonomy" id="5507"/>
    <lineage>
        <taxon>Eukaryota</taxon>
        <taxon>Fungi</taxon>
        <taxon>Dikarya</taxon>
        <taxon>Ascomycota</taxon>
        <taxon>Pezizomycotina</taxon>
        <taxon>Sordariomycetes</taxon>
        <taxon>Hypocreomycetidae</taxon>
        <taxon>Hypocreales</taxon>
        <taxon>Nectriaceae</taxon>
        <taxon>Fusarium</taxon>
        <taxon>Fusarium oxysporum species complex</taxon>
    </lineage>
</organism>
<dbReference type="GO" id="GO:0000785">
    <property type="term" value="C:chromatin"/>
    <property type="evidence" value="ECO:0007669"/>
    <property type="project" value="TreeGrafter"/>
</dbReference>
<dbReference type="SMART" id="SM00355">
    <property type="entry name" value="ZnF_C2H2"/>
    <property type="match status" value="1"/>
</dbReference>
<keyword evidence="2" id="KW-0479">Metal-binding</keyword>
<comment type="caution">
    <text evidence="10">The sequence shown here is derived from an EMBL/GenBank/DDBJ whole genome shotgun (WGS) entry which is preliminary data.</text>
</comment>
<evidence type="ECO:0000256" key="1">
    <source>
        <dbReference type="ARBA" id="ARBA00004123"/>
    </source>
</evidence>
<evidence type="ECO:0000256" key="7">
    <source>
        <dbReference type="PROSITE-ProRule" id="PRU00042"/>
    </source>
</evidence>
<dbReference type="GO" id="GO:0008270">
    <property type="term" value="F:zinc ion binding"/>
    <property type="evidence" value="ECO:0007669"/>
    <property type="project" value="UniProtKB-KW"/>
</dbReference>
<evidence type="ECO:0000256" key="5">
    <source>
        <dbReference type="ARBA" id="ARBA00022833"/>
    </source>
</evidence>
<evidence type="ECO:0000256" key="4">
    <source>
        <dbReference type="ARBA" id="ARBA00022771"/>
    </source>
</evidence>
<dbReference type="Pfam" id="PF00096">
    <property type="entry name" value="zf-C2H2"/>
    <property type="match status" value="1"/>
</dbReference>
<dbReference type="SUPFAM" id="SSF57667">
    <property type="entry name" value="beta-beta-alpha zinc fingers"/>
    <property type="match status" value="1"/>
</dbReference>
<keyword evidence="6" id="KW-0539">Nucleus</keyword>
<evidence type="ECO:0000256" key="6">
    <source>
        <dbReference type="ARBA" id="ARBA00023242"/>
    </source>
</evidence>
<dbReference type="Gene3D" id="3.30.160.60">
    <property type="entry name" value="Classic Zinc Finger"/>
    <property type="match status" value="1"/>
</dbReference>
<evidence type="ECO:0000256" key="8">
    <source>
        <dbReference type="SAM" id="MobiDB-lite"/>
    </source>
</evidence>
<dbReference type="EMBL" id="MRCY01000025">
    <property type="protein sequence ID" value="RKL14382.1"/>
    <property type="molecule type" value="Genomic_DNA"/>
</dbReference>
<dbReference type="PROSITE" id="PS00028">
    <property type="entry name" value="ZINC_FINGER_C2H2_1"/>
    <property type="match status" value="1"/>
</dbReference>
<evidence type="ECO:0000256" key="3">
    <source>
        <dbReference type="ARBA" id="ARBA00022737"/>
    </source>
</evidence>
<feature type="compositionally biased region" description="Polar residues" evidence="8">
    <location>
        <begin position="1"/>
        <end position="13"/>
    </location>
</feature>
<dbReference type="GO" id="GO:0005634">
    <property type="term" value="C:nucleus"/>
    <property type="evidence" value="ECO:0007669"/>
    <property type="project" value="UniProtKB-SubCell"/>
</dbReference>
<keyword evidence="4 7" id="KW-0863">Zinc-finger</keyword>
<dbReference type="GO" id="GO:0000978">
    <property type="term" value="F:RNA polymerase II cis-regulatory region sequence-specific DNA binding"/>
    <property type="evidence" value="ECO:0007669"/>
    <property type="project" value="InterPro"/>
</dbReference>
<gene>
    <name evidence="10" type="ORF">BFJ68_g6346</name>
</gene>
<dbReference type="PROSITE" id="PS50157">
    <property type="entry name" value="ZINC_FINGER_C2H2_2"/>
    <property type="match status" value="1"/>
</dbReference>
<feature type="domain" description="C2H2-type" evidence="9">
    <location>
        <begin position="45"/>
        <end position="67"/>
    </location>
</feature>
<reference evidence="10 11" key="1">
    <citation type="journal article" date="2018" name="Sci. Rep.">
        <title>Characterisation of pathogen-specific regions and novel effector candidates in Fusarium oxysporum f. sp. cepae.</title>
        <authorList>
            <person name="Armitage A.D."/>
            <person name="Taylor A."/>
            <person name="Sobczyk M.K."/>
            <person name="Baxter L."/>
            <person name="Greenfield B.P."/>
            <person name="Bates H.J."/>
            <person name="Wilson F."/>
            <person name="Jackson A.C."/>
            <person name="Ott S."/>
            <person name="Harrison R.J."/>
            <person name="Clarkson J.P."/>
        </authorList>
    </citation>
    <scope>NUCLEOTIDE SEQUENCE [LARGE SCALE GENOMIC DNA]</scope>
    <source>
        <strain evidence="10 11">Fo_A28</strain>
    </source>
</reference>
<dbReference type="Proteomes" id="UP000285860">
    <property type="component" value="Unassembled WGS sequence"/>
</dbReference>
<dbReference type="InterPro" id="IPR051059">
    <property type="entry name" value="VerF-like"/>
</dbReference>
<name>A0A420RBH5_FUSOX</name>
<evidence type="ECO:0000256" key="2">
    <source>
        <dbReference type="ARBA" id="ARBA00022723"/>
    </source>
</evidence>
<dbReference type="AlphaFoldDB" id="A0A420RBH5"/>
<keyword evidence="5" id="KW-0862">Zinc</keyword>
<feature type="region of interest" description="Disordered" evidence="8">
    <location>
        <begin position="1"/>
        <end position="24"/>
    </location>
</feature>
<accession>A0A420RBH5</accession>
<dbReference type="GO" id="GO:0000981">
    <property type="term" value="F:DNA-binding transcription factor activity, RNA polymerase II-specific"/>
    <property type="evidence" value="ECO:0007669"/>
    <property type="project" value="InterPro"/>
</dbReference>